<feature type="repeat" description="ANK" evidence="2">
    <location>
        <begin position="850"/>
        <end position="882"/>
    </location>
</feature>
<dbReference type="OrthoDB" id="4499077at2759"/>
<dbReference type="SMART" id="SM00248">
    <property type="entry name" value="ANK"/>
    <property type="match status" value="7"/>
</dbReference>
<dbReference type="PRINTS" id="PR01415">
    <property type="entry name" value="ANKYRIN"/>
</dbReference>
<dbReference type="InterPro" id="IPR027417">
    <property type="entry name" value="P-loop_NTPase"/>
</dbReference>
<evidence type="ECO:0000256" key="1">
    <source>
        <dbReference type="ARBA" id="ARBA00022737"/>
    </source>
</evidence>
<dbReference type="PANTHER" id="PTHR10039:SF15">
    <property type="entry name" value="NACHT DOMAIN-CONTAINING PROTEIN"/>
    <property type="match status" value="1"/>
</dbReference>
<dbReference type="AlphaFoldDB" id="A0A5N6TJT5"/>
<evidence type="ECO:0000256" key="2">
    <source>
        <dbReference type="PROSITE-ProRule" id="PRU00023"/>
    </source>
</evidence>
<dbReference type="Pfam" id="PF12796">
    <property type="entry name" value="Ank_2"/>
    <property type="match status" value="3"/>
</dbReference>
<dbReference type="Gene3D" id="1.25.40.20">
    <property type="entry name" value="Ankyrin repeat-containing domain"/>
    <property type="match status" value="2"/>
</dbReference>
<dbReference type="InterPro" id="IPR054471">
    <property type="entry name" value="GPIID_WHD"/>
</dbReference>
<reference evidence="5 6" key="1">
    <citation type="submission" date="2019-04" db="EMBL/GenBank/DDBJ databases">
        <title>Friends and foes A comparative genomics study of 23 Aspergillus species from section Flavi.</title>
        <authorList>
            <consortium name="DOE Joint Genome Institute"/>
            <person name="Kjaerbolling I."/>
            <person name="Vesth T."/>
            <person name="Frisvad J.C."/>
            <person name="Nybo J.L."/>
            <person name="Theobald S."/>
            <person name="Kildgaard S."/>
            <person name="Isbrandt T."/>
            <person name="Kuo A."/>
            <person name="Sato A."/>
            <person name="Lyhne E.K."/>
            <person name="Kogle M.E."/>
            <person name="Wiebenga A."/>
            <person name="Kun R.S."/>
            <person name="Lubbers R.J."/>
            <person name="Makela M.R."/>
            <person name="Barry K."/>
            <person name="Chovatia M."/>
            <person name="Clum A."/>
            <person name="Daum C."/>
            <person name="Haridas S."/>
            <person name="He G."/>
            <person name="LaButti K."/>
            <person name="Lipzen A."/>
            <person name="Mondo S."/>
            <person name="Riley R."/>
            <person name="Salamov A."/>
            <person name="Simmons B.A."/>
            <person name="Magnuson J.K."/>
            <person name="Henrissat B."/>
            <person name="Mortensen U.H."/>
            <person name="Larsen T.O."/>
            <person name="Devries R.P."/>
            <person name="Grigoriev I.V."/>
            <person name="Machida M."/>
            <person name="Baker S.E."/>
            <person name="Andersen M.R."/>
        </authorList>
    </citation>
    <scope>NUCLEOTIDE SEQUENCE [LARGE SCALE GENOMIC DNA]</scope>
    <source>
        <strain evidence="5 6">IBT 18842</strain>
    </source>
</reference>
<dbReference type="SUPFAM" id="SSF48403">
    <property type="entry name" value="Ankyrin repeat"/>
    <property type="match status" value="2"/>
</dbReference>
<gene>
    <name evidence="5" type="ORF">BDV25DRAFT_48239</name>
</gene>
<dbReference type="InterPro" id="IPR002110">
    <property type="entry name" value="Ankyrin_rpt"/>
</dbReference>
<keyword evidence="1" id="KW-0677">Repeat</keyword>
<dbReference type="SUPFAM" id="SSF52540">
    <property type="entry name" value="P-loop containing nucleoside triphosphate hydrolases"/>
    <property type="match status" value="1"/>
</dbReference>
<evidence type="ECO:0000313" key="5">
    <source>
        <dbReference type="EMBL" id="KAE8146616.1"/>
    </source>
</evidence>
<name>A0A5N6TJT5_ASPAV</name>
<accession>A0A5N6TJT5</accession>
<feature type="repeat" description="ANK" evidence="2">
    <location>
        <begin position="982"/>
        <end position="1014"/>
    </location>
</feature>
<feature type="domain" description="GPI inositol-deacylase winged helix" evidence="3">
    <location>
        <begin position="367"/>
        <end position="441"/>
    </location>
</feature>
<feature type="repeat" description="ANK" evidence="2">
    <location>
        <begin position="690"/>
        <end position="722"/>
    </location>
</feature>
<dbReference type="InterPro" id="IPR056884">
    <property type="entry name" value="NPHP3-like_N"/>
</dbReference>
<dbReference type="PROSITE" id="PS50297">
    <property type="entry name" value="ANK_REP_REGION"/>
    <property type="match status" value="4"/>
</dbReference>
<dbReference type="Pfam" id="PF24883">
    <property type="entry name" value="NPHP3_N"/>
    <property type="match status" value="1"/>
</dbReference>
<dbReference type="Pfam" id="PF22939">
    <property type="entry name" value="WHD_GPIID"/>
    <property type="match status" value="1"/>
</dbReference>
<dbReference type="PROSITE" id="PS50088">
    <property type="entry name" value="ANK_REPEAT"/>
    <property type="match status" value="5"/>
</dbReference>
<dbReference type="EMBL" id="ML742252">
    <property type="protein sequence ID" value="KAE8146616.1"/>
    <property type="molecule type" value="Genomic_DNA"/>
</dbReference>
<organism evidence="5 6">
    <name type="scientific">Aspergillus avenaceus</name>
    <dbReference type="NCBI Taxonomy" id="36643"/>
    <lineage>
        <taxon>Eukaryota</taxon>
        <taxon>Fungi</taxon>
        <taxon>Dikarya</taxon>
        <taxon>Ascomycota</taxon>
        <taxon>Pezizomycotina</taxon>
        <taxon>Eurotiomycetes</taxon>
        <taxon>Eurotiomycetidae</taxon>
        <taxon>Eurotiales</taxon>
        <taxon>Aspergillaceae</taxon>
        <taxon>Aspergillus</taxon>
        <taxon>Aspergillus subgen. Circumdati</taxon>
    </lineage>
</organism>
<keyword evidence="6" id="KW-1185">Reference proteome</keyword>
<evidence type="ECO:0000259" key="4">
    <source>
        <dbReference type="Pfam" id="PF24883"/>
    </source>
</evidence>
<keyword evidence="2" id="KW-0040">ANK repeat</keyword>
<dbReference type="PANTHER" id="PTHR10039">
    <property type="entry name" value="AMELOGENIN"/>
    <property type="match status" value="1"/>
</dbReference>
<dbReference type="Gene3D" id="3.40.50.300">
    <property type="entry name" value="P-loop containing nucleotide triphosphate hydrolases"/>
    <property type="match status" value="1"/>
</dbReference>
<evidence type="ECO:0000259" key="3">
    <source>
        <dbReference type="Pfam" id="PF22939"/>
    </source>
</evidence>
<evidence type="ECO:0000313" key="6">
    <source>
        <dbReference type="Proteomes" id="UP000325780"/>
    </source>
</evidence>
<dbReference type="InterPro" id="IPR036770">
    <property type="entry name" value="Ankyrin_rpt-contain_sf"/>
</dbReference>
<feature type="repeat" description="ANK" evidence="2">
    <location>
        <begin position="949"/>
        <end position="981"/>
    </location>
</feature>
<feature type="domain" description="Nephrocystin 3-like N-terminal" evidence="4">
    <location>
        <begin position="96"/>
        <end position="255"/>
    </location>
</feature>
<dbReference type="Proteomes" id="UP000325780">
    <property type="component" value="Unassembled WGS sequence"/>
</dbReference>
<feature type="repeat" description="ANK" evidence="2">
    <location>
        <begin position="883"/>
        <end position="915"/>
    </location>
</feature>
<protein>
    <submittedName>
        <fullName evidence="5">Ankyrin repeat-containing domain protein</fullName>
    </submittedName>
</protein>
<sequence>MATTEVLQTQTAISQFSGFQETPTPLTIQTQNITGDARVHNGNYYFIKRSSTYSKNRDIFTWLSPLSFDKAHEEIRERAQFPREDHRSQENDYYYGKWFLDSPGFQQWQSRKTRELWCLGMPGAGKSVIASIIIKRMLDLQNSSNTGPQSPRIAYLYLSYKETYTLDQLLGSIINQVIMDPRTLPESLIKNWEQCKFGAHKPTLGALMDVLEELLRDHPIYIVVDALDEYPMEDRNQLLRRLRGFNNVSILITSRMLPEMETLANDGTIVDIKANPKDIDLFLDSKMKRSSRFKSFESESPGLLDEIKVAIRKACSEMFILASKHMETIESQDTTEKVRTQIRKLARNTNDQYSEIMDRIGQLKEDDKRLAFGILSWLLFSYRPLEVKELQHCMAVDLENGKFNENQILDESRMKELCEGLVTVTNGFISLVHYTAYSYLQAKRDHFFPGFRTTIARTCIVYLTLKGSEQSNDAKNQQFNVDDSYNWLDIHTTDVSLESPTWISYPETRAKFPFISYVAEFLPRHLRDMGTESVPDDILRGLQRLLQDRTKRNVLIRMMSDYYPQLIDTVPSTEPFMFTNNSDVSSSGVNIVSRKQVHWTDVSPVLSSSPIDYDDSHIESWDQAPRPSHPTQLPWKLWPSHDLSGESSDLKGTRETTALHLAVFLGWRPIVTQLLDTAKERIDVNAADSNGQTPLIIATREGHCDVVPALLDSGASIDLRSRDGHAVLLQAAQASQSDTVERVISDLILRTKHKVLHIKLVKYIVAVIIAFTLEVVFLISGYFPTSAQVGHAERQLVDRALHLLAPEKEDDTQFKDHLRLLQAVLSGECEAIRILVHNCRNQCKPGISYFHETAVFLAVEFGQTQAASILLNKGADINMRGLQNCTLLHRAAYQNNIEMVRMLLRHNPSINLKDDAGLTAWSANLDKEHSPVLEVLRNAGADTNTQRMHGETDLYSAAAAGKLATVRFLLNQGVNPSLQTDFGWAPLHWAAADGHLSCVEELLKAGAELDPVSDQSKSPLDMAIENNQQKVIKVLRDAGAKTALEVLNEVTRVR</sequence>
<proteinExistence type="predicted"/>